<reference evidence="1 2" key="2">
    <citation type="submission" date="2009-02" db="EMBL/GenBank/DDBJ databases">
        <title>Draft genome sequence of Clostridium methylpentosum (DSM 5476).</title>
        <authorList>
            <person name="Sudarsanam P."/>
            <person name="Ley R."/>
            <person name="Guruge J."/>
            <person name="Turnbaugh P.J."/>
            <person name="Mahowald M."/>
            <person name="Liep D."/>
            <person name="Gordon J."/>
        </authorList>
    </citation>
    <scope>NUCLEOTIDE SEQUENCE [LARGE SCALE GENOMIC DNA]</scope>
    <source>
        <strain evidence="1 2">DSM 5476</strain>
    </source>
</reference>
<dbReference type="PANTHER" id="PTHR10000">
    <property type="entry name" value="PHOSPHOSERINE PHOSPHATASE"/>
    <property type="match status" value="1"/>
</dbReference>
<dbReference type="Gene3D" id="3.30.1240.10">
    <property type="match status" value="1"/>
</dbReference>
<dbReference type="NCBIfam" id="TIGR01484">
    <property type="entry name" value="HAD-SF-IIB"/>
    <property type="match status" value="1"/>
</dbReference>
<keyword evidence="1" id="KW-0378">Hydrolase</keyword>
<accession>C0EEQ4</accession>
<dbReference type="InterPro" id="IPR023214">
    <property type="entry name" value="HAD_sf"/>
</dbReference>
<dbReference type="eggNOG" id="COG0561">
    <property type="taxonomic scope" value="Bacteria"/>
</dbReference>
<dbReference type="InterPro" id="IPR036412">
    <property type="entry name" value="HAD-like_sf"/>
</dbReference>
<dbReference type="HOGENOM" id="CLU_044146_0_3_9"/>
<name>C0EEQ4_9FIRM</name>
<gene>
    <name evidence="1" type="ORF">CLOSTMETH_02343</name>
</gene>
<comment type="caution">
    <text evidence="1">The sequence shown here is derived from an EMBL/GenBank/DDBJ whole genome shotgun (WGS) entry which is preliminary data.</text>
</comment>
<reference evidence="1 2" key="1">
    <citation type="submission" date="2009-01" db="EMBL/GenBank/DDBJ databases">
        <authorList>
            <person name="Fulton L."/>
            <person name="Clifton S."/>
            <person name="Fulton B."/>
            <person name="Xu J."/>
            <person name="Minx P."/>
            <person name="Pepin K.H."/>
            <person name="Johnson M."/>
            <person name="Bhonagiri V."/>
            <person name="Nash W.E."/>
            <person name="Mardis E.R."/>
            <person name="Wilson R.K."/>
        </authorList>
    </citation>
    <scope>NUCLEOTIDE SEQUENCE [LARGE SCALE GENOMIC DNA]</scope>
    <source>
        <strain evidence="1 2">DSM 5476</strain>
    </source>
</reference>
<organism evidence="1 2">
    <name type="scientific">[Clostridium] methylpentosum DSM 5476</name>
    <dbReference type="NCBI Taxonomy" id="537013"/>
    <lineage>
        <taxon>Bacteria</taxon>
        <taxon>Bacillati</taxon>
        <taxon>Bacillota</taxon>
        <taxon>Clostridia</taxon>
        <taxon>Eubacteriales</taxon>
        <taxon>Oscillospiraceae</taxon>
        <taxon>Oscillospiraceae incertae sedis</taxon>
    </lineage>
</organism>
<dbReference type="SUPFAM" id="SSF56784">
    <property type="entry name" value="HAD-like"/>
    <property type="match status" value="1"/>
</dbReference>
<dbReference type="Pfam" id="PF08282">
    <property type="entry name" value="Hydrolase_3"/>
    <property type="match status" value="1"/>
</dbReference>
<dbReference type="GO" id="GO:0005829">
    <property type="term" value="C:cytosol"/>
    <property type="evidence" value="ECO:0007669"/>
    <property type="project" value="TreeGrafter"/>
</dbReference>
<dbReference type="InterPro" id="IPR006379">
    <property type="entry name" value="HAD-SF_hydro_IIB"/>
</dbReference>
<keyword evidence="2" id="KW-1185">Reference proteome</keyword>
<protein>
    <submittedName>
        <fullName evidence="1">HAD hydrolase, family IIB</fullName>
    </submittedName>
</protein>
<evidence type="ECO:0000313" key="1">
    <source>
        <dbReference type="EMBL" id="EEG30023.1"/>
    </source>
</evidence>
<proteinExistence type="predicted"/>
<dbReference type="Gene3D" id="3.40.50.1000">
    <property type="entry name" value="HAD superfamily/HAD-like"/>
    <property type="match status" value="1"/>
</dbReference>
<dbReference type="GO" id="GO:0016791">
    <property type="term" value="F:phosphatase activity"/>
    <property type="evidence" value="ECO:0007669"/>
    <property type="project" value="TreeGrafter"/>
</dbReference>
<evidence type="ECO:0000313" key="2">
    <source>
        <dbReference type="Proteomes" id="UP000003340"/>
    </source>
</evidence>
<dbReference type="Proteomes" id="UP000003340">
    <property type="component" value="Unassembled WGS sequence"/>
</dbReference>
<dbReference type="STRING" id="537013.CLOSTMETH_02343"/>
<dbReference type="GO" id="GO:0000287">
    <property type="term" value="F:magnesium ion binding"/>
    <property type="evidence" value="ECO:0007669"/>
    <property type="project" value="TreeGrafter"/>
</dbReference>
<dbReference type="PANTHER" id="PTHR10000:SF8">
    <property type="entry name" value="HAD SUPERFAMILY HYDROLASE-LIKE, TYPE 3"/>
    <property type="match status" value="1"/>
</dbReference>
<dbReference type="AlphaFoldDB" id="C0EEQ4"/>
<dbReference type="EMBL" id="ACEC01000077">
    <property type="protein sequence ID" value="EEG30023.1"/>
    <property type="molecule type" value="Genomic_DNA"/>
</dbReference>
<sequence length="268" mass="29447">MQKDASHLYLLSDMDDTLLSTDKSVCSRNREAIARFQACGGHFSVATGRAPCTASHYLKGILVNGPSVLINGGLIYRFDTGETLFPHYMPPGYQQVVRQLAEHCPEVGIEVITQAGIHVAHYNEVIHRHIGAAGFEYFPCAPDSLPEQAFKVLFGVVEPQMEAFMELADSLPHAGLYFVRTFSEYYEMLPTGINKGMALGQLRSLLRPGDRLAAIGDYYNDVELLRQADISFVVGNAPDDIKALAQRVTCTNNEGAVADAIDYLLQSC</sequence>